<feature type="domain" description="RNase H type-1" evidence="1">
    <location>
        <begin position="39"/>
        <end position="109"/>
    </location>
</feature>
<protein>
    <recommendedName>
        <fullName evidence="1">RNase H type-1 domain-containing protein</fullName>
    </recommendedName>
</protein>
<dbReference type="InterPro" id="IPR012337">
    <property type="entry name" value="RNaseH-like_sf"/>
</dbReference>
<keyword evidence="3" id="KW-1185">Reference proteome</keyword>
<name>A0ABQ9N209_HEVBR</name>
<dbReference type="Gene3D" id="3.30.420.10">
    <property type="entry name" value="Ribonuclease H-like superfamily/Ribonuclease H"/>
    <property type="match status" value="1"/>
</dbReference>
<dbReference type="InterPro" id="IPR036397">
    <property type="entry name" value="RNaseH_sf"/>
</dbReference>
<proteinExistence type="predicted"/>
<gene>
    <name evidence="2" type="ORF">P3X46_005380</name>
</gene>
<dbReference type="CDD" id="cd06222">
    <property type="entry name" value="RNase_H_like"/>
    <property type="match status" value="1"/>
</dbReference>
<reference evidence="2" key="1">
    <citation type="journal article" date="2023" name="Plant Biotechnol. J.">
        <title>Chromosome-level wild Hevea brasiliensis genome provides new tools for genomic-assisted breeding and valuable loci to elevate rubber yield.</title>
        <authorList>
            <person name="Cheng H."/>
            <person name="Song X."/>
            <person name="Hu Y."/>
            <person name="Wu T."/>
            <person name="Yang Q."/>
            <person name="An Z."/>
            <person name="Feng S."/>
            <person name="Deng Z."/>
            <person name="Wu W."/>
            <person name="Zeng X."/>
            <person name="Tu M."/>
            <person name="Wang X."/>
            <person name="Huang H."/>
        </authorList>
    </citation>
    <scope>NUCLEOTIDE SEQUENCE</scope>
    <source>
        <strain evidence="2">MT/VB/25A 57/8</strain>
    </source>
</reference>
<dbReference type="Pfam" id="PF13456">
    <property type="entry name" value="RVT_3"/>
    <property type="match status" value="1"/>
</dbReference>
<dbReference type="InterPro" id="IPR044730">
    <property type="entry name" value="RNase_H-like_dom_plant"/>
</dbReference>
<sequence>MSLRFVQAASLSRCTVPGRCSDEIQISWSPPPINWVKLNTDGSVVADSNLAVGLFRDANGFWLAGFGLNLDACDIYSAELWGILQGLQLAWQYGFRQLVVKVDNMAAVNAGHLVDSIQDLLAKD</sequence>
<evidence type="ECO:0000313" key="2">
    <source>
        <dbReference type="EMBL" id="KAJ9185788.1"/>
    </source>
</evidence>
<organism evidence="2 3">
    <name type="scientific">Hevea brasiliensis</name>
    <name type="common">Para rubber tree</name>
    <name type="synonym">Siphonia brasiliensis</name>
    <dbReference type="NCBI Taxonomy" id="3981"/>
    <lineage>
        <taxon>Eukaryota</taxon>
        <taxon>Viridiplantae</taxon>
        <taxon>Streptophyta</taxon>
        <taxon>Embryophyta</taxon>
        <taxon>Tracheophyta</taxon>
        <taxon>Spermatophyta</taxon>
        <taxon>Magnoliopsida</taxon>
        <taxon>eudicotyledons</taxon>
        <taxon>Gunneridae</taxon>
        <taxon>Pentapetalae</taxon>
        <taxon>rosids</taxon>
        <taxon>fabids</taxon>
        <taxon>Malpighiales</taxon>
        <taxon>Euphorbiaceae</taxon>
        <taxon>Crotonoideae</taxon>
        <taxon>Micrandreae</taxon>
        <taxon>Hevea</taxon>
    </lineage>
</organism>
<dbReference type="InterPro" id="IPR053151">
    <property type="entry name" value="RNase_H-like"/>
</dbReference>
<dbReference type="InterPro" id="IPR002156">
    <property type="entry name" value="RNaseH_domain"/>
</dbReference>
<evidence type="ECO:0000313" key="3">
    <source>
        <dbReference type="Proteomes" id="UP001174677"/>
    </source>
</evidence>
<dbReference type="PANTHER" id="PTHR47723:SF13">
    <property type="entry name" value="PUTATIVE-RELATED"/>
    <property type="match status" value="1"/>
</dbReference>
<evidence type="ECO:0000259" key="1">
    <source>
        <dbReference type="Pfam" id="PF13456"/>
    </source>
</evidence>
<dbReference type="Proteomes" id="UP001174677">
    <property type="component" value="Chromosome 3"/>
</dbReference>
<accession>A0ABQ9N209</accession>
<dbReference type="EMBL" id="JARPOI010000003">
    <property type="protein sequence ID" value="KAJ9185788.1"/>
    <property type="molecule type" value="Genomic_DNA"/>
</dbReference>
<dbReference type="SUPFAM" id="SSF53098">
    <property type="entry name" value="Ribonuclease H-like"/>
    <property type="match status" value="1"/>
</dbReference>
<dbReference type="PANTHER" id="PTHR47723">
    <property type="entry name" value="OS05G0353850 PROTEIN"/>
    <property type="match status" value="1"/>
</dbReference>
<comment type="caution">
    <text evidence="2">The sequence shown here is derived from an EMBL/GenBank/DDBJ whole genome shotgun (WGS) entry which is preliminary data.</text>
</comment>